<comment type="caution">
    <text evidence="3">The sequence shown here is derived from an EMBL/GenBank/DDBJ whole genome shotgun (WGS) entry which is preliminary data.</text>
</comment>
<sequence length="168" mass="18302">MIEQLFPVAAAGALAAAAWSDFRTFRISNIWPSVLILFFGGFWLLGAEVSDPLSHLAHFGIALVVGMVLFALKWIGGGDAKLYAAVALWFPLSSGPALVFATTMAGLVLAIFYVLTRRWVAKEKRKDRRIAYGVAIAFGAVLCWLLYPTAAPKPMDVNEMGYGTFKLD</sequence>
<dbReference type="RefSeq" id="WP_115550468.1">
    <property type="nucleotide sequence ID" value="NZ_QRGP01000003.1"/>
</dbReference>
<name>A0A371B2A8_9SPHN</name>
<accession>A0A371B2A8</accession>
<feature type="transmembrane region" description="Helical" evidence="1">
    <location>
        <begin position="130"/>
        <end position="147"/>
    </location>
</feature>
<dbReference type="Pfam" id="PF01478">
    <property type="entry name" value="Peptidase_A24"/>
    <property type="match status" value="1"/>
</dbReference>
<dbReference type="EMBL" id="QRGP01000003">
    <property type="protein sequence ID" value="RDV01690.1"/>
    <property type="molecule type" value="Genomic_DNA"/>
</dbReference>
<feature type="transmembrane region" description="Helical" evidence="1">
    <location>
        <begin position="56"/>
        <end position="75"/>
    </location>
</feature>
<dbReference type="GO" id="GO:0004190">
    <property type="term" value="F:aspartic-type endopeptidase activity"/>
    <property type="evidence" value="ECO:0007669"/>
    <property type="project" value="InterPro"/>
</dbReference>
<evidence type="ECO:0000256" key="1">
    <source>
        <dbReference type="SAM" id="Phobius"/>
    </source>
</evidence>
<organism evidence="3 4">
    <name type="scientific">Sphingorhabdus pulchriflava</name>
    <dbReference type="NCBI Taxonomy" id="2292257"/>
    <lineage>
        <taxon>Bacteria</taxon>
        <taxon>Pseudomonadati</taxon>
        <taxon>Pseudomonadota</taxon>
        <taxon>Alphaproteobacteria</taxon>
        <taxon>Sphingomonadales</taxon>
        <taxon>Sphingomonadaceae</taxon>
        <taxon>Sphingorhabdus</taxon>
    </lineage>
</organism>
<reference evidence="4" key="1">
    <citation type="submission" date="2018-08" db="EMBL/GenBank/DDBJ databases">
        <authorList>
            <person name="Kim S.-J."/>
            <person name="Jung G.-Y."/>
        </authorList>
    </citation>
    <scope>NUCLEOTIDE SEQUENCE [LARGE SCALE GENOMIC DNA]</scope>
    <source>
        <strain evidence="4">GY_G</strain>
    </source>
</reference>
<evidence type="ECO:0000313" key="3">
    <source>
        <dbReference type="EMBL" id="RDV01690.1"/>
    </source>
</evidence>
<feature type="domain" description="Prepilin type IV endopeptidase peptidase" evidence="2">
    <location>
        <begin position="10"/>
        <end position="111"/>
    </location>
</feature>
<keyword evidence="4" id="KW-1185">Reference proteome</keyword>
<dbReference type="AlphaFoldDB" id="A0A371B2A8"/>
<protein>
    <submittedName>
        <fullName evidence="3">Peptidase A24</fullName>
    </submittedName>
</protein>
<evidence type="ECO:0000259" key="2">
    <source>
        <dbReference type="Pfam" id="PF01478"/>
    </source>
</evidence>
<dbReference type="InterPro" id="IPR000045">
    <property type="entry name" value="Prepilin_IV_endopep_pep"/>
</dbReference>
<dbReference type="Proteomes" id="UP000263833">
    <property type="component" value="Unassembled WGS sequence"/>
</dbReference>
<feature type="transmembrane region" description="Helical" evidence="1">
    <location>
        <begin position="30"/>
        <end position="49"/>
    </location>
</feature>
<dbReference type="Gene3D" id="1.20.120.1220">
    <property type="match status" value="1"/>
</dbReference>
<dbReference type="GO" id="GO:0016020">
    <property type="term" value="C:membrane"/>
    <property type="evidence" value="ECO:0007669"/>
    <property type="project" value="InterPro"/>
</dbReference>
<proteinExistence type="predicted"/>
<evidence type="ECO:0000313" key="4">
    <source>
        <dbReference type="Proteomes" id="UP000263833"/>
    </source>
</evidence>
<dbReference type="OrthoDB" id="5329005at2"/>
<feature type="transmembrane region" description="Helical" evidence="1">
    <location>
        <begin position="95"/>
        <end position="115"/>
    </location>
</feature>
<keyword evidence="1" id="KW-1133">Transmembrane helix</keyword>
<gene>
    <name evidence="3" type="ORF">DXH95_15525</name>
</gene>
<keyword evidence="1" id="KW-0472">Membrane</keyword>
<keyword evidence="1" id="KW-0812">Transmembrane</keyword>